<feature type="transmembrane region" description="Helical" evidence="1">
    <location>
        <begin position="150"/>
        <end position="173"/>
    </location>
</feature>
<protein>
    <recommendedName>
        <fullName evidence="4">Yip1 domain-containing protein</fullName>
    </recommendedName>
</protein>
<proteinExistence type="predicted"/>
<evidence type="ECO:0000313" key="3">
    <source>
        <dbReference type="Proteomes" id="UP000218335"/>
    </source>
</evidence>
<feature type="transmembrane region" description="Helical" evidence="1">
    <location>
        <begin position="72"/>
        <end position="92"/>
    </location>
</feature>
<comment type="caution">
    <text evidence="2">The sequence shown here is derived from an EMBL/GenBank/DDBJ whole genome shotgun (WGS) entry which is preliminary data.</text>
</comment>
<gene>
    <name evidence="2" type="ORF">B5C08_05065</name>
</gene>
<accession>A0A2A4GZ23</accession>
<keyword evidence="1" id="KW-0472">Membrane</keyword>
<keyword evidence="1" id="KW-0812">Transmembrane</keyword>
<evidence type="ECO:0008006" key="4">
    <source>
        <dbReference type="Google" id="ProtNLM"/>
    </source>
</evidence>
<dbReference type="RefSeq" id="WP_096591152.1">
    <property type="nucleotide sequence ID" value="NZ_JBBLVV010000002.1"/>
</dbReference>
<name>A0A2A4GZ23_9STAP</name>
<organism evidence="2 3">
    <name type="scientific">Staphylococcus delphini</name>
    <dbReference type="NCBI Taxonomy" id="53344"/>
    <lineage>
        <taxon>Bacteria</taxon>
        <taxon>Bacillati</taxon>
        <taxon>Bacillota</taxon>
        <taxon>Bacilli</taxon>
        <taxon>Bacillales</taxon>
        <taxon>Staphylococcaceae</taxon>
        <taxon>Staphylococcus</taxon>
        <taxon>Staphylococcus intermedius group</taxon>
    </lineage>
</organism>
<feature type="transmembrane region" description="Helical" evidence="1">
    <location>
        <begin position="104"/>
        <end position="130"/>
    </location>
</feature>
<dbReference type="EMBL" id="MWUU01000005">
    <property type="protein sequence ID" value="PCF55834.1"/>
    <property type="molecule type" value="Genomic_DNA"/>
</dbReference>
<evidence type="ECO:0000313" key="2">
    <source>
        <dbReference type="EMBL" id="PCF55834.1"/>
    </source>
</evidence>
<feature type="transmembrane region" description="Helical" evidence="1">
    <location>
        <begin position="21"/>
        <end position="39"/>
    </location>
</feature>
<feature type="transmembrane region" description="Helical" evidence="1">
    <location>
        <begin position="180"/>
        <end position="202"/>
    </location>
</feature>
<sequence>MVKTNLPLFQHFEDLRNHPTWKVKAFLMMAVTLIHAFLLKIDTDNTTLLEGFGYSKEDIEEFHQIHWFADTMSSLMGVLISFLFTFVVFMMFSKLLHSDVSAQTILSASFSHSLIVTSVALVFVCIQLIFHLPFPTYNITSLNIFLPGNMYLAAFDVQTIFKGYVTFIVYYATSRLSLRAALTLGLLTIALTILLALGSAALEDTILSLAGEL</sequence>
<keyword evidence="1" id="KW-1133">Transmembrane helix</keyword>
<reference evidence="2 3" key="1">
    <citation type="journal article" date="2017" name="PLoS ONE">
        <title>Development of a real-time PCR for detection of Staphylococcus pseudintermedius using a novel automated comparison of whole-genome sequences.</title>
        <authorList>
            <person name="Verstappen K.M."/>
            <person name="Huijbregts L."/>
            <person name="Spaninks M."/>
            <person name="Wagenaar J.A."/>
            <person name="Fluit A.C."/>
            <person name="Duim B."/>
        </authorList>
    </citation>
    <scope>NUCLEOTIDE SEQUENCE [LARGE SCALE GENOMIC DNA]</scope>
    <source>
        <strain evidence="2 3">215070706401-1</strain>
    </source>
</reference>
<dbReference type="Proteomes" id="UP000218335">
    <property type="component" value="Unassembled WGS sequence"/>
</dbReference>
<evidence type="ECO:0000256" key="1">
    <source>
        <dbReference type="SAM" id="Phobius"/>
    </source>
</evidence>
<dbReference type="AlphaFoldDB" id="A0A2A4GZ23"/>